<sequence>MKSEGNYRVVEKLWFFALLMFAGGFYGGYTFSLRGKVFANAQTANLVMMMLSFGNGEWKKGFYAFVPLTAYILGVCMAEFISGKMNQKNKGIFEEKLLLFEAFVSFVIGLMPSSVPDHVPQVALSFICAMQFTAFRQAEGVNMATTFCTAHVRQLGVNLVKAVRDKNENAAVLFRGHAIMLLSFCGGAFMAVFLSHIFSFYCIWLVSILHLFLFYHTRKENREWKNESMGN</sequence>
<dbReference type="PANTHER" id="PTHR37314:SF4">
    <property type="entry name" value="UPF0700 TRANSMEMBRANE PROTEIN YOAK"/>
    <property type="match status" value="1"/>
</dbReference>
<keyword evidence="1" id="KW-0472">Membrane</keyword>
<feature type="transmembrane region" description="Helical" evidence="1">
    <location>
        <begin position="62"/>
        <end position="81"/>
    </location>
</feature>
<keyword evidence="1" id="KW-0812">Transmembrane</keyword>
<protein>
    <submittedName>
        <fullName evidence="2">DUF1275 domain-containing protein</fullName>
    </submittedName>
</protein>
<comment type="caution">
    <text evidence="2">The sequence shown here is derived from an EMBL/GenBank/DDBJ whole genome shotgun (WGS) entry which is preliminary data.</text>
</comment>
<evidence type="ECO:0000313" key="3">
    <source>
        <dbReference type="Proteomes" id="UP000709351"/>
    </source>
</evidence>
<dbReference type="Pfam" id="PF06912">
    <property type="entry name" value="DUF1275"/>
    <property type="match status" value="1"/>
</dbReference>
<accession>A0A930DQP9</accession>
<evidence type="ECO:0000313" key="2">
    <source>
        <dbReference type="EMBL" id="MBF1282925.1"/>
    </source>
</evidence>
<keyword evidence="1" id="KW-1133">Transmembrane helix</keyword>
<feature type="transmembrane region" description="Helical" evidence="1">
    <location>
        <begin position="13"/>
        <end position="31"/>
    </location>
</feature>
<dbReference type="Proteomes" id="UP000709351">
    <property type="component" value="Unassembled WGS sequence"/>
</dbReference>
<organism evidence="2 3">
    <name type="scientific">Oribacterium parvum</name>
    <dbReference type="NCBI Taxonomy" id="1501329"/>
    <lineage>
        <taxon>Bacteria</taxon>
        <taxon>Bacillati</taxon>
        <taxon>Bacillota</taxon>
        <taxon>Clostridia</taxon>
        <taxon>Lachnospirales</taxon>
        <taxon>Lachnospiraceae</taxon>
        <taxon>Oribacterium</taxon>
    </lineage>
</organism>
<gene>
    <name evidence="2" type="ORF">HXM93_00110</name>
</gene>
<reference evidence="2" key="1">
    <citation type="submission" date="2020-04" db="EMBL/GenBank/DDBJ databases">
        <title>Deep metagenomics examines the oral microbiome during advanced dental caries in children, revealing novel taxa and co-occurrences with host molecules.</title>
        <authorList>
            <person name="Baker J.L."/>
            <person name="Morton J.T."/>
            <person name="Dinis M."/>
            <person name="Alvarez R."/>
            <person name="Tran N.C."/>
            <person name="Knight R."/>
            <person name="Edlund A."/>
        </authorList>
    </citation>
    <scope>NUCLEOTIDE SEQUENCE</scope>
    <source>
        <strain evidence="2">JCVI_24_bin.2</strain>
    </source>
</reference>
<dbReference type="EMBL" id="JABZRD010000003">
    <property type="protein sequence ID" value="MBF1282925.1"/>
    <property type="molecule type" value="Genomic_DNA"/>
</dbReference>
<proteinExistence type="predicted"/>
<evidence type="ECO:0000256" key="1">
    <source>
        <dbReference type="SAM" id="Phobius"/>
    </source>
</evidence>
<name>A0A930DQP9_9FIRM</name>
<feature type="transmembrane region" description="Helical" evidence="1">
    <location>
        <begin position="198"/>
        <end position="215"/>
    </location>
</feature>
<feature type="transmembrane region" description="Helical" evidence="1">
    <location>
        <begin position="172"/>
        <end position="192"/>
    </location>
</feature>
<dbReference type="AlphaFoldDB" id="A0A930DQP9"/>
<dbReference type="PANTHER" id="PTHR37314">
    <property type="entry name" value="SLR0142 PROTEIN"/>
    <property type="match status" value="1"/>
</dbReference>
<dbReference type="InterPro" id="IPR010699">
    <property type="entry name" value="DUF1275"/>
</dbReference>